<name>A0A810MZ73_9ACTN</name>
<gene>
    <name evidence="1" type="ORF">Prubr_18940</name>
</gene>
<proteinExistence type="predicted"/>
<reference evidence="1" key="1">
    <citation type="submission" date="2020-08" db="EMBL/GenBank/DDBJ databases">
        <title>Whole genome shotgun sequence of Polymorphospora rubra NBRC 101157.</title>
        <authorList>
            <person name="Komaki H."/>
            <person name="Tamura T."/>
        </authorList>
    </citation>
    <scope>NUCLEOTIDE SEQUENCE</scope>
    <source>
        <strain evidence="1">NBRC 101157</strain>
    </source>
</reference>
<evidence type="ECO:0000313" key="2">
    <source>
        <dbReference type="Proteomes" id="UP000680866"/>
    </source>
</evidence>
<accession>A0A810MZ73</accession>
<dbReference type="AlphaFoldDB" id="A0A810MZ73"/>
<organism evidence="1 2">
    <name type="scientific">Polymorphospora rubra</name>
    <dbReference type="NCBI Taxonomy" id="338584"/>
    <lineage>
        <taxon>Bacteria</taxon>
        <taxon>Bacillati</taxon>
        <taxon>Actinomycetota</taxon>
        <taxon>Actinomycetes</taxon>
        <taxon>Micromonosporales</taxon>
        <taxon>Micromonosporaceae</taxon>
        <taxon>Polymorphospora</taxon>
    </lineage>
</organism>
<protein>
    <submittedName>
        <fullName evidence="1">Uncharacterized protein</fullName>
    </submittedName>
</protein>
<dbReference type="EMBL" id="AP023359">
    <property type="protein sequence ID" value="BCJ64873.1"/>
    <property type="molecule type" value="Genomic_DNA"/>
</dbReference>
<evidence type="ECO:0000313" key="1">
    <source>
        <dbReference type="EMBL" id="BCJ64873.1"/>
    </source>
</evidence>
<dbReference type="Proteomes" id="UP000680866">
    <property type="component" value="Chromosome"/>
</dbReference>
<dbReference type="KEGG" id="pry:Prubr_18940"/>
<keyword evidence="2" id="KW-1185">Reference proteome</keyword>
<sequence length="225" mass="25266">MRSYAAASYRGAMGMYPAYKEIPAALLTRLLERPDDEEWVDGLLFEAGDPDSGTAPGWSAAVSYSTLTDEELRARFTWPHLTFSAEQQRRLGGLDLGKHPDPDWFSHLLFAADTPQRIDLAGVLSDDRDERNTAWEKIVEVPVQVADRSAYRRGDVGYGFHTDVPCYGISGYRTAEDLTSVWGRIERVLASCPEHADRIIEQFEAQIRYYHGCVARGSADLSVCW</sequence>